<dbReference type="Proteomes" id="UP000799753">
    <property type="component" value="Unassembled WGS sequence"/>
</dbReference>
<sequence length="82" mass="8961">MKSTILVIVFTSLAAFASAAPLAESHPPPRRLFYCFVEPEGSKQMTPGSKHYLYCDGGKSLEKHGSIYKGIRCGGDKVQCPR</sequence>
<evidence type="ECO:0000313" key="3">
    <source>
        <dbReference type="Proteomes" id="UP000799753"/>
    </source>
</evidence>
<organism evidence="2 3">
    <name type="scientific">Massarina eburnea CBS 473.64</name>
    <dbReference type="NCBI Taxonomy" id="1395130"/>
    <lineage>
        <taxon>Eukaryota</taxon>
        <taxon>Fungi</taxon>
        <taxon>Dikarya</taxon>
        <taxon>Ascomycota</taxon>
        <taxon>Pezizomycotina</taxon>
        <taxon>Dothideomycetes</taxon>
        <taxon>Pleosporomycetidae</taxon>
        <taxon>Pleosporales</taxon>
        <taxon>Massarineae</taxon>
        <taxon>Massarinaceae</taxon>
        <taxon>Massarina</taxon>
    </lineage>
</organism>
<name>A0A6A6RK49_9PLEO</name>
<protein>
    <submittedName>
        <fullName evidence="2">Uncharacterized protein</fullName>
    </submittedName>
</protein>
<dbReference type="EMBL" id="MU006831">
    <property type="protein sequence ID" value="KAF2634418.1"/>
    <property type="molecule type" value="Genomic_DNA"/>
</dbReference>
<feature type="signal peptide" evidence="1">
    <location>
        <begin position="1"/>
        <end position="19"/>
    </location>
</feature>
<accession>A0A6A6RK49</accession>
<feature type="chain" id="PRO_5025575076" evidence="1">
    <location>
        <begin position="20"/>
        <end position="82"/>
    </location>
</feature>
<keyword evidence="1" id="KW-0732">Signal</keyword>
<keyword evidence="3" id="KW-1185">Reference proteome</keyword>
<dbReference type="AlphaFoldDB" id="A0A6A6RK49"/>
<evidence type="ECO:0000256" key="1">
    <source>
        <dbReference type="SAM" id="SignalP"/>
    </source>
</evidence>
<gene>
    <name evidence="2" type="ORF">P280DRAFT_554610</name>
</gene>
<proteinExistence type="predicted"/>
<evidence type="ECO:0000313" key="2">
    <source>
        <dbReference type="EMBL" id="KAF2634418.1"/>
    </source>
</evidence>
<reference evidence="2" key="1">
    <citation type="journal article" date="2020" name="Stud. Mycol.">
        <title>101 Dothideomycetes genomes: a test case for predicting lifestyles and emergence of pathogens.</title>
        <authorList>
            <person name="Haridas S."/>
            <person name="Albert R."/>
            <person name="Binder M."/>
            <person name="Bloem J."/>
            <person name="Labutti K."/>
            <person name="Salamov A."/>
            <person name="Andreopoulos B."/>
            <person name="Baker S."/>
            <person name="Barry K."/>
            <person name="Bills G."/>
            <person name="Bluhm B."/>
            <person name="Cannon C."/>
            <person name="Castanera R."/>
            <person name="Culley D."/>
            <person name="Daum C."/>
            <person name="Ezra D."/>
            <person name="Gonzalez J."/>
            <person name="Henrissat B."/>
            <person name="Kuo A."/>
            <person name="Liang C."/>
            <person name="Lipzen A."/>
            <person name="Lutzoni F."/>
            <person name="Magnuson J."/>
            <person name="Mondo S."/>
            <person name="Nolan M."/>
            <person name="Ohm R."/>
            <person name="Pangilinan J."/>
            <person name="Park H.-J."/>
            <person name="Ramirez L."/>
            <person name="Alfaro M."/>
            <person name="Sun H."/>
            <person name="Tritt A."/>
            <person name="Yoshinaga Y."/>
            <person name="Zwiers L.-H."/>
            <person name="Turgeon B."/>
            <person name="Goodwin S."/>
            <person name="Spatafora J."/>
            <person name="Crous P."/>
            <person name="Grigoriev I."/>
        </authorList>
    </citation>
    <scope>NUCLEOTIDE SEQUENCE</scope>
    <source>
        <strain evidence="2">CBS 473.64</strain>
    </source>
</reference>